<dbReference type="PANTHER" id="PTHR10699">
    <property type="entry name" value="NEUROMODULIN"/>
    <property type="match status" value="1"/>
</dbReference>
<feature type="compositionally biased region" description="Acidic residues" evidence="1">
    <location>
        <begin position="905"/>
        <end position="920"/>
    </location>
</feature>
<feature type="compositionally biased region" description="Low complexity" evidence="1">
    <location>
        <begin position="355"/>
        <end position="370"/>
    </location>
</feature>
<evidence type="ECO:0000313" key="5">
    <source>
        <dbReference type="Proteomes" id="UP000789595"/>
    </source>
</evidence>
<feature type="region of interest" description="Disordered" evidence="1">
    <location>
        <begin position="141"/>
        <end position="201"/>
    </location>
</feature>
<dbReference type="PANTHER" id="PTHR10699:SF16">
    <property type="entry name" value="SPERM SURFACE PROTEIN SP17"/>
    <property type="match status" value="1"/>
</dbReference>
<feature type="compositionally biased region" description="Basic residues" evidence="1">
    <location>
        <begin position="178"/>
        <end position="189"/>
    </location>
</feature>
<feature type="region of interest" description="Disordered" evidence="1">
    <location>
        <begin position="221"/>
        <end position="272"/>
    </location>
</feature>
<protein>
    <recommendedName>
        <fullName evidence="2">WW domain-containing protein</fullName>
    </recommendedName>
</protein>
<dbReference type="Pfam" id="PF00612">
    <property type="entry name" value="IQ"/>
    <property type="match status" value="2"/>
</dbReference>
<evidence type="ECO:0000313" key="4">
    <source>
        <dbReference type="EMBL" id="CAH0371194.1"/>
    </source>
</evidence>
<dbReference type="GO" id="GO:0097228">
    <property type="term" value="C:sperm principal piece"/>
    <property type="evidence" value="ECO:0007669"/>
    <property type="project" value="TreeGrafter"/>
</dbReference>
<sequence length="920" mass="101896">MGTRAEDAAMYAKSRKVTSGLNSAIRNLEKRIKDIDEISGELGYDMAYEKLLQQPEFADEAQARIDAEKQKMQRIRDVRRRKAEAYRKKKDAEEAAKKPAPKVRKKKKRRMIGAAGSGAVASRKLKERSEDAAQLVLGMENSNAEPLEAPAPIEVPSSPINVDDPLTQAFFSGEPPVPKRRPKMAQPKKTHYDRTRRPRSAAFRIIANDNPFSNVDELFAAEAERQKQQSDKMKRLASPWGILDSDPRAGRPSSAPHHRPKPLPLATLGKGASEVVETLRAVVEFRRKTKKYGPVLVSVGRKDSPRRRTYDDLHAQAPAPARGRPRRRKSAPATPERPQTASQKRLQERFDSLSRPKSAPAQRSPSPSSKYAPWDNSSGWDTILRRPVSPPPHQAPNPEGWCPNDKAFVHVTHEVTMLGGRKPLRHPVWIRVKITEVRESVNEVDERVVPRGMLILTCRTQRSRKLELPKEYWRPFDIDARRVVRKVPSELIDTGKRPPYRGKPIPRVQPVGPGEPIPEPSESEPEPEPEPEPVKKPGMLSKMGQSARSLSPVNAAAATHSAGKAAASSAVSAAKSVHGGMKSMHGGLKKGLGSMGSSMRNLGGSMSPPKMPSFKRPSSPFGRKSPTPVEEAPSEEPEVNERTVVFSPEPEAAPAPEPEPEVAPEPAAEPAIPETDETHLAAAKLQASVRGRNARKKTKRRKGPRDSAAIRQEIAELDEEGFREDAARNAQAAKIQARIRGRKARREAAPKRAALQRARADARALADKVAALEAENARLRRAASPEPAKTPNTEDDWEQCVDEATGHTYYYSSSRDASRWEVPSAWKEGGPKDDWEQCVTDEGHTYYFSASRNASVWDAPRAAKTPSDKRTPRRWTPSTQKRPTPAPRSPGTQLFAVPEAVTPSDDYESEAFDDYETPSK</sequence>
<gene>
    <name evidence="3" type="ORF">PCAL00307_LOCUS7182</name>
    <name evidence="4" type="ORF">PECAL_3P11240</name>
</gene>
<evidence type="ECO:0000313" key="3">
    <source>
        <dbReference type="EMBL" id="CAE0691746.1"/>
    </source>
</evidence>
<dbReference type="Proteomes" id="UP000789595">
    <property type="component" value="Unassembled WGS sequence"/>
</dbReference>
<dbReference type="CDD" id="cd00201">
    <property type="entry name" value="WW"/>
    <property type="match status" value="1"/>
</dbReference>
<dbReference type="InterPro" id="IPR001202">
    <property type="entry name" value="WW_dom"/>
</dbReference>
<dbReference type="SMART" id="SM00015">
    <property type="entry name" value="IQ"/>
    <property type="match status" value="2"/>
</dbReference>
<keyword evidence="5" id="KW-1185">Reference proteome</keyword>
<feature type="compositionally biased region" description="Low complexity" evidence="1">
    <location>
        <begin position="555"/>
        <end position="588"/>
    </location>
</feature>
<dbReference type="EMBL" id="HBIW01008465">
    <property type="protein sequence ID" value="CAE0691746.1"/>
    <property type="molecule type" value="Transcribed_RNA"/>
</dbReference>
<dbReference type="EMBL" id="CAKKNE010000003">
    <property type="protein sequence ID" value="CAH0371194.1"/>
    <property type="molecule type" value="Genomic_DNA"/>
</dbReference>
<evidence type="ECO:0000256" key="1">
    <source>
        <dbReference type="SAM" id="MobiDB-lite"/>
    </source>
</evidence>
<feature type="compositionally biased region" description="Polar residues" evidence="1">
    <location>
        <begin position="543"/>
        <end position="552"/>
    </location>
</feature>
<feature type="region of interest" description="Disordered" evidence="1">
    <location>
        <begin position="296"/>
        <end position="401"/>
    </location>
</feature>
<feature type="compositionally biased region" description="Basic and acidic residues" evidence="1">
    <location>
        <begin position="345"/>
        <end position="354"/>
    </location>
</feature>
<feature type="region of interest" description="Disordered" evidence="1">
    <location>
        <begin position="490"/>
        <end position="729"/>
    </location>
</feature>
<feature type="domain" description="WW" evidence="2">
    <location>
        <begin position="829"/>
        <end position="862"/>
    </location>
</feature>
<dbReference type="GO" id="GO:0005516">
    <property type="term" value="F:calmodulin binding"/>
    <property type="evidence" value="ECO:0007669"/>
    <property type="project" value="TreeGrafter"/>
</dbReference>
<dbReference type="GO" id="GO:0005737">
    <property type="term" value="C:cytoplasm"/>
    <property type="evidence" value="ECO:0007669"/>
    <property type="project" value="TreeGrafter"/>
</dbReference>
<reference evidence="4" key="2">
    <citation type="submission" date="2021-11" db="EMBL/GenBank/DDBJ databases">
        <authorList>
            <consortium name="Genoscope - CEA"/>
            <person name="William W."/>
        </authorList>
    </citation>
    <scope>NUCLEOTIDE SEQUENCE</scope>
</reference>
<feature type="compositionally biased region" description="Basic and acidic residues" evidence="1">
    <location>
        <begin position="222"/>
        <end position="234"/>
    </location>
</feature>
<dbReference type="InterPro" id="IPR000048">
    <property type="entry name" value="IQ_motif_EF-hand-BS"/>
</dbReference>
<feature type="compositionally biased region" description="Basic and acidic residues" evidence="1">
    <location>
        <begin position="300"/>
        <end position="314"/>
    </location>
</feature>
<feature type="compositionally biased region" description="Pro residues" evidence="1">
    <location>
        <begin position="651"/>
        <end position="663"/>
    </location>
</feature>
<feature type="region of interest" description="Disordered" evidence="1">
    <location>
        <begin position="778"/>
        <end position="837"/>
    </location>
</feature>
<accession>A0A7S3ZRR2</accession>
<proteinExistence type="predicted"/>
<feature type="compositionally biased region" description="Basic residues" evidence="1">
    <location>
        <begin position="99"/>
        <end position="111"/>
    </location>
</feature>
<dbReference type="PROSITE" id="PS50096">
    <property type="entry name" value="IQ"/>
    <property type="match status" value="2"/>
</dbReference>
<dbReference type="Gene3D" id="2.20.70.10">
    <property type="match status" value="1"/>
</dbReference>
<dbReference type="InterPro" id="IPR036020">
    <property type="entry name" value="WW_dom_sf"/>
</dbReference>
<feature type="compositionally biased region" description="Basic residues" evidence="1">
    <location>
        <begin position="692"/>
        <end position="703"/>
    </location>
</feature>
<dbReference type="PROSITE" id="PS50020">
    <property type="entry name" value="WW_DOMAIN_2"/>
    <property type="match status" value="2"/>
</dbReference>
<organism evidence="3">
    <name type="scientific">Pelagomonas calceolata</name>
    <dbReference type="NCBI Taxonomy" id="35677"/>
    <lineage>
        <taxon>Eukaryota</taxon>
        <taxon>Sar</taxon>
        <taxon>Stramenopiles</taxon>
        <taxon>Ochrophyta</taxon>
        <taxon>Pelagophyceae</taxon>
        <taxon>Pelagomonadales</taxon>
        <taxon>Pelagomonadaceae</taxon>
        <taxon>Pelagomonas</taxon>
    </lineage>
</organism>
<feature type="compositionally biased region" description="Low complexity" evidence="1">
    <location>
        <begin position="664"/>
        <end position="673"/>
    </location>
</feature>
<dbReference type="OrthoDB" id="2444812at2759"/>
<feature type="compositionally biased region" description="Acidic residues" evidence="1">
    <location>
        <begin position="521"/>
        <end position="531"/>
    </location>
</feature>
<evidence type="ECO:0000259" key="2">
    <source>
        <dbReference type="PROSITE" id="PS50020"/>
    </source>
</evidence>
<dbReference type="SUPFAM" id="SSF51045">
    <property type="entry name" value="WW domain"/>
    <property type="match status" value="2"/>
</dbReference>
<dbReference type="PROSITE" id="PS01159">
    <property type="entry name" value="WW_DOMAIN_1"/>
    <property type="match status" value="1"/>
</dbReference>
<dbReference type="SMART" id="SM00456">
    <property type="entry name" value="WW"/>
    <property type="match status" value="2"/>
</dbReference>
<feature type="domain" description="WW" evidence="2">
    <location>
        <begin position="791"/>
        <end position="825"/>
    </location>
</feature>
<feature type="region of interest" description="Disordered" evidence="1">
    <location>
        <begin position="71"/>
        <end position="126"/>
    </location>
</feature>
<feature type="compositionally biased region" description="Basic and acidic residues" evidence="1">
    <location>
        <begin position="83"/>
        <end position="97"/>
    </location>
</feature>
<name>A0A7S3ZRR2_9STRA</name>
<feature type="region of interest" description="Disordered" evidence="1">
    <location>
        <begin position="857"/>
        <end position="920"/>
    </location>
</feature>
<reference evidence="3" key="1">
    <citation type="submission" date="2021-01" db="EMBL/GenBank/DDBJ databases">
        <authorList>
            <person name="Corre E."/>
            <person name="Pelletier E."/>
            <person name="Niang G."/>
            <person name="Scheremetjew M."/>
            <person name="Finn R."/>
            <person name="Kale V."/>
            <person name="Holt S."/>
            <person name="Cochrane G."/>
            <person name="Meng A."/>
            <person name="Brown T."/>
            <person name="Cohen L."/>
        </authorList>
    </citation>
    <scope>NUCLEOTIDE SEQUENCE</scope>
    <source>
        <strain evidence="3">CCMP1756</strain>
    </source>
</reference>
<dbReference type="GO" id="GO:0035686">
    <property type="term" value="C:sperm fibrous sheath"/>
    <property type="evidence" value="ECO:0007669"/>
    <property type="project" value="TreeGrafter"/>
</dbReference>
<dbReference type="Gene3D" id="1.20.5.190">
    <property type="match status" value="1"/>
</dbReference>
<dbReference type="AlphaFoldDB" id="A0A7S3ZRR2"/>